<proteinExistence type="predicted"/>
<dbReference type="Proteomes" id="UP000230066">
    <property type="component" value="Unassembled WGS sequence"/>
</dbReference>
<dbReference type="Gene3D" id="3.30.2350.10">
    <property type="entry name" value="Pseudouridine synthase"/>
    <property type="match status" value="1"/>
</dbReference>
<reference evidence="2" key="1">
    <citation type="submission" date="2019-03" db="EMBL/GenBank/DDBJ databases">
        <title>Improved annotation for the trematode Fasciola hepatica.</title>
        <authorList>
            <person name="Choi Y.-J."/>
            <person name="Martin J."/>
            <person name="Mitreva M."/>
        </authorList>
    </citation>
    <scope>NUCLEOTIDE SEQUENCE [LARGE SCALE GENOMIC DNA]</scope>
</reference>
<dbReference type="EMBL" id="JXXN02000313">
    <property type="protein sequence ID" value="THD27815.1"/>
    <property type="molecule type" value="Genomic_DNA"/>
</dbReference>
<gene>
    <name evidence="2" type="ORF">D915_001364</name>
</gene>
<dbReference type="AlphaFoldDB" id="A0A4E0RJG6"/>
<comment type="caution">
    <text evidence="2">The sequence shown here is derived from an EMBL/GenBank/DDBJ whole genome shotgun (WGS) entry which is preliminary data.</text>
</comment>
<feature type="region of interest" description="Disordered" evidence="1">
    <location>
        <begin position="49"/>
        <end position="73"/>
    </location>
</feature>
<sequence>MLFVINKHSSLSHMSVIRTIRMVTDHSVPAVFRSCPLWRQFVTHLSTQSSPVSESGDACAGASRSDDDGSNANSVYETPGQLAAFLSERVVAVNEHFVLIDKPAGLSVWGHSLSKREAMLILQNKSHPISIKDCLPELAKLLDPHWTEASLAVSSHTVFRHHQDNRLEPKTEMTSVPSLYIAEPLPAEYSGLVLLARTAEYAKFAEKFYRAASRTKPPWYLYQRFLAVCRGQPTRSMAQVEQFPVASFSLNNYLSCGYRPAPNELSRTSHRKGLVLHKYISHELLATNRADISLVCLQANSSYRGLPELYLLHEGCTVIGELIQSSRLVDTGVGKVVLHPSQVNLGDRRSMTKRDSRPTSTDAYSGPVHLHRASLLIPIPLAGKSSKTPDFFRASVPDPRGSIQPPISSLSALKWLRLSDPTSPNADAVRYALFCVSPSLPVYFERIMHDSGLAFNYAAWIDSWENTSFV</sequence>
<evidence type="ECO:0000256" key="1">
    <source>
        <dbReference type="SAM" id="MobiDB-lite"/>
    </source>
</evidence>
<evidence type="ECO:0000313" key="3">
    <source>
        <dbReference type="Proteomes" id="UP000230066"/>
    </source>
</evidence>
<evidence type="ECO:0000313" key="2">
    <source>
        <dbReference type="EMBL" id="THD27815.1"/>
    </source>
</evidence>
<keyword evidence="3" id="KW-1185">Reference proteome</keyword>
<protein>
    <submittedName>
        <fullName evidence="2">Soluble guanylate cyclase gcy</fullName>
    </submittedName>
</protein>
<name>A0A4E0RJG6_FASHE</name>
<organism evidence="2 3">
    <name type="scientific">Fasciola hepatica</name>
    <name type="common">Liver fluke</name>
    <dbReference type="NCBI Taxonomy" id="6192"/>
    <lineage>
        <taxon>Eukaryota</taxon>
        <taxon>Metazoa</taxon>
        <taxon>Spiralia</taxon>
        <taxon>Lophotrochozoa</taxon>
        <taxon>Platyhelminthes</taxon>
        <taxon>Trematoda</taxon>
        <taxon>Digenea</taxon>
        <taxon>Plagiorchiida</taxon>
        <taxon>Echinostomata</taxon>
        <taxon>Echinostomatoidea</taxon>
        <taxon>Fasciolidae</taxon>
        <taxon>Fasciola</taxon>
    </lineage>
</organism>
<accession>A0A4E0RJG6</accession>